<evidence type="ECO:0000256" key="3">
    <source>
        <dbReference type="ARBA" id="ARBA00022553"/>
    </source>
</evidence>
<protein>
    <recommendedName>
        <fullName evidence="2">histidine kinase</fullName>
        <ecNumber evidence="2">2.7.13.3</ecNumber>
    </recommendedName>
</protein>
<dbReference type="CDD" id="cd00082">
    <property type="entry name" value="HisKA"/>
    <property type="match status" value="1"/>
</dbReference>
<gene>
    <name evidence="10" type="ORF">LPC04_01430</name>
</gene>
<evidence type="ECO:0000313" key="11">
    <source>
        <dbReference type="Proteomes" id="UP001139353"/>
    </source>
</evidence>
<evidence type="ECO:0000256" key="4">
    <source>
        <dbReference type="ARBA" id="ARBA00022679"/>
    </source>
</evidence>
<dbReference type="InterPro" id="IPR004358">
    <property type="entry name" value="Sig_transdc_His_kin-like_C"/>
</dbReference>
<dbReference type="CDD" id="cd16922">
    <property type="entry name" value="HATPase_EvgS-ArcB-TorS-like"/>
    <property type="match status" value="1"/>
</dbReference>
<keyword evidence="7" id="KW-0812">Transmembrane</keyword>
<keyword evidence="11" id="KW-1185">Reference proteome</keyword>
<dbReference type="PANTHER" id="PTHR43047">
    <property type="entry name" value="TWO-COMPONENT HISTIDINE PROTEIN KINASE"/>
    <property type="match status" value="1"/>
</dbReference>
<comment type="caution">
    <text evidence="10">The sequence shown here is derived from an EMBL/GenBank/DDBJ whole genome shotgun (WGS) entry which is preliminary data.</text>
</comment>
<dbReference type="RefSeq" id="WP_275680395.1">
    <property type="nucleotide sequence ID" value="NZ_JAJLJH010000001.1"/>
</dbReference>
<dbReference type="EC" id="2.7.13.3" evidence="2"/>
<sequence length="612" mass="66611">MSAPATAPAPARVTRRVRDAGPWALAMPWLMGAVLVLAAYLAWFTVDLLQNRLHESSIKFDATVHRFERFWTLHDAAKEAVLAVKWDLAASESRSAADSLQADALRFAQTSNALQAEIGQPGPLMLSQGPAWTQAVATLSDDLQPAHVAYERAHAPAHAQAVLDALARIGREARQRQSMSAVFLDEVEDVRHQVLIAISVIVAMLVLVVALAAQWVLVARRERASRGRAEHLAEVAEAERARAETADREKGRFLGMLSHELLTPLQSIWSTIDVIESRGRVEATEPSFRRLKEATRSLRGRISDLLDFAKMSSGRLETRIRGFQLDKLIDTALRDVEEVLADRNLDVHWEAGPELSQRLYSDPARLRQVIDNLLTNAIKYTERGGISISARLLAQEGVMRIEIADTGVGIDPAAMARLYEPFYRSPLTAGMAEGSGLGLAVVRSLVDLMGGTIRFDSQVGQGTVVTLEVPITEGTDGLVVDAPARVDARRPVLVVDDSRDARRAIADVIRSLGIEVVEAADGTSGLAAAAAGDFQAIFLDLQMPDLTGLQVAQRLRQAGDRHQNTFLALVSAYNDLDDATLDRLFDARIDKPAGRKELMAALGLAAQARASP</sequence>
<dbReference type="InterPro" id="IPR003661">
    <property type="entry name" value="HisK_dim/P_dom"/>
</dbReference>
<dbReference type="Gene3D" id="3.30.565.10">
    <property type="entry name" value="Histidine kinase-like ATPase, C-terminal domain"/>
    <property type="match status" value="1"/>
</dbReference>
<dbReference type="GO" id="GO:0000155">
    <property type="term" value="F:phosphorelay sensor kinase activity"/>
    <property type="evidence" value="ECO:0007669"/>
    <property type="project" value="InterPro"/>
</dbReference>
<name>A0A9X2BXA1_9BURK</name>
<comment type="catalytic activity">
    <reaction evidence="1">
        <text>ATP + protein L-histidine = ADP + protein N-phospho-L-histidine.</text>
        <dbReference type="EC" id="2.7.13.3"/>
    </reaction>
</comment>
<evidence type="ECO:0000256" key="5">
    <source>
        <dbReference type="ARBA" id="ARBA00022777"/>
    </source>
</evidence>
<keyword evidence="3 6" id="KW-0597">Phosphoprotein</keyword>
<accession>A0A9X2BXA1</accession>
<feature type="modified residue" description="4-aspartylphosphate" evidence="6">
    <location>
        <position position="540"/>
    </location>
</feature>
<dbReference type="AlphaFoldDB" id="A0A9X2BXA1"/>
<evidence type="ECO:0000313" key="10">
    <source>
        <dbReference type="EMBL" id="MCK9684363.1"/>
    </source>
</evidence>
<dbReference type="PRINTS" id="PR00344">
    <property type="entry name" value="BCTRLSENSOR"/>
</dbReference>
<dbReference type="Gene3D" id="3.40.50.2300">
    <property type="match status" value="1"/>
</dbReference>
<dbReference type="Proteomes" id="UP001139353">
    <property type="component" value="Unassembled WGS sequence"/>
</dbReference>
<keyword evidence="7" id="KW-1133">Transmembrane helix</keyword>
<reference evidence="10" key="1">
    <citation type="submission" date="2021-11" db="EMBL/GenBank/DDBJ databases">
        <title>BS-T2-15 a new species belonging to the Comamonadaceae family isolated from the soil of a French oak forest.</title>
        <authorList>
            <person name="Mieszkin S."/>
            <person name="Alain K."/>
        </authorList>
    </citation>
    <scope>NUCLEOTIDE SEQUENCE</scope>
    <source>
        <strain evidence="10">BS-T2-15</strain>
    </source>
</reference>
<dbReference type="SUPFAM" id="SSF52172">
    <property type="entry name" value="CheY-like"/>
    <property type="match status" value="1"/>
</dbReference>
<dbReference type="SUPFAM" id="SSF47384">
    <property type="entry name" value="Homodimeric domain of signal transducing histidine kinase"/>
    <property type="match status" value="1"/>
</dbReference>
<dbReference type="EMBL" id="JAJLJH010000001">
    <property type="protein sequence ID" value="MCK9684363.1"/>
    <property type="molecule type" value="Genomic_DNA"/>
</dbReference>
<dbReference type="SMART" id="SM00387">
    <property type="entry name" value="HATPase_c"/>
    <property type="match status" value="1"/>
</dbReference>
<dbReference type="InterPro" id="IPR001789">
    <property type="entry name" value="Sig_transdc_resp-reg_receiver"/>
</dbReference>
<dbReference type="CDD" id="cd17546">
    <property type="entry name" value="REC_hyHK_CKI1_RcsC-like"/>
    <property type="match status" value="1"/>
</dbReference>
<dbReference type="SMART" id="SM00388">
    <property type="entry name" value="HisKA"/>
    <property type="match status" value="1"/>
</dbReference>
<organism evidence="10 11">
    <name type="scientific">Scleromatobacter humisilvae</name>
    <dbReference type="NCBI Taxonomy" id="2897159"/>
    <lineage>
        <taxon>Bacteria</taxon>
        <taxon>Pseudomonadati</taxon>
        <taxon>Pseudomonadota</taxon>
        <taxon>Betaproteobacteria</taxon>
        <taxon>Burkholderiales</taxon>
        <taxon>Sphaerotilaceae</taxon>
        <taxon>Scleromatobacter</taxon>
    </lineage>
</organism>
<dbReference type="GO" id="GO:0005886">
    <property type="term" value="C:plasma membrane"/>
    <property type="evidence" value="ECO:0007669"/>
    <property type="project" value="TreeGrafter"/>
</dbReference>
<feature type="domain" description="Histidine kinase" evidence="8">
    <location>
        <begin position="256"/>
        <end position="473"/>
    </location>
</feature>
<dbReference type="InterPro" id="IPR003594">
    <property type="entry name" value="HATPase_dom"/>
</dbReference>
<feature type="transmembrane region" description="Helical" evidence="7">
    <location>
        <begin position="20"/>
        <end position="43"/>
    </location>
</feature>
<proteinExistence type="predicted"/>
<evidence type="ECO:0000256" key="7">
    <source>
        <dbReference type="SAM" id="Phobius"/>
    </source>
</evidence>
<dbReference type="PROSITE" id="PS50110">
    <property type="entry name" value="RESPONSE_REGULATORY"/>
    <property type="match status" value="1"/>
</dbReference>
<evidence type="ECO:0000256" key="6">
    <source>
        <dbReference type="PROSITE-ProRule" id="PRU00169"/>
    </source>
</evidence>
<dbReference type="SMART" id="SM00448">
    <property type="entry name" value="REC"/>
    <property type="match status" value="1"/>
</dbReference>
<dbReference type="Gene3D" id="1.10.287.130">
    <property type="match status" value="1"/>
</dbReference>
<evidence type="ECO:0000256" key="2">
    <source>
        <dbReference type="ARBA" id="ARBA00012438"/>
    </source>
</evidence>
<keyword evidence="7" id="KW-0472">Membrane</keyword>
<feature type="transmembrane region" description="Helical" evidence="7">
    <location>
        <begin position="194"/>
        <end position="218"/>
    </location>
</feature>
<evidence type="ECO:0000259" key="8">
    <source>
        <dbReference type="PROSITE" id="PS50109"/>
    </source>
</evidence>
<feature type="domain" description="Response regulatory" evidence="9">
    <location>
        <begin position="491"/>
        <end position="606"/>
    </location>
</feature>
<dbReference type="GO" id="GO:0009927">
    <property type="term" value="F:histidine phosphotransfer kinase activity"/>
    <property type="evidence" value="ECO:0007669"/>
    <property type="project" value="TreeGrafter"/>
</dbReference>
<dbReference type="InterPro" id="IPR036890">
    <property type="entry name" value="HATPase_C_sf"/>
</dbReference>
<dbReference type="InterPro" id="IPR036097">
    <property type="entry name" value="HisK_dim/P_sf"/>
</dbReference>
<keyword evidence="5" id="KW-0418">Kinase</keyword>
<dbReference type="PANTHER" id="PTHR43047:SF72">
    <property type="entry name" value="OSMOSENSING HISTIDINE PROTEIN KINASE SLN1"/>
    <property type="match status" value="1"/>
</dbReference>
<dbReference type="Pfam" id="PF02518">
    <property type="entry name" value="HATPase_c"/>
    <property type="match status" value="1"/>
</dbReference>
<evidence type="ECO:0000256" key="1">
    <source>
        <dbReference type="ARBA" id="ARBA00000085"/>
    </source>
</evidence>
<dbReference type="InterPro" id="IPR011006">
    <property type="entry name" value="CheY-like_superfamily"/>
</dbReference>
<dbReference type="Pfam" id="PF00512">
    <property type="entry name" value="HisKA"/>
    <property type="match status" value="1"/>
</dbReference>
<dbReference type="PROSITE" id="PS50109">
    <property type="entry name" value="HIS_KIN"/>
    <property type="match status" value="1"/>
</dbReference>
<dbReference type="InterPro" id="IPR005467">
    <property type="entry name" value="His_kinase_dom"/>
</dbReference>
<dbReference type="Pfam" id="PF00072">
    <property type="entry name" value="Response_reg"/>
    <property type="match status" value="1"/>
</dbReference>
<evidence type="ECO:0000259" key="9">
    <source>
        <dbReference type="PROSITE" id="PS50110"/>
    </source>
</evidence>
<dbReference type="SUPFAM" id="SSF55874">
    <property type="entry name" value="ATPase domain of HSP90 chaperone/DNA topoisomerase II/histidine kinase"/>
    <property type="match status" value="1"/>
</dbReference>
<keyword evidence="4" id="KW-0808">Transferase</keyword>